<keyword evidence="3 7" id="KW-0507">mRNA processing</keyword>
<name>A0A1R1XUV7_9FUNG</name>
<dbReference type="Proteomes" id="UP000187429">
    <property type="component" value="Unassembled WGS sequence"/>
</dbReference>
<feature type="non-terminal residue" evidence="8">
    <location>
        <position position="108"/>
    </location>
</feature>
<keyword evidence="4 7" id="KW-0747">Spliceosome</keyword>
<dbReference type="PANTHER" id="PTHR23142">
    <property type="entry name" value="PRE-MRNA-SPLICING FACTOR 38A-RELATED"/>
    <property type="match status" value="1"/>
</dbReference>
<comment type="caution">
    <text evidence="8">The sequence shown here is derived from an EMBL/GenBank/DDBJ whole genome shotgun (WGS) entry which is preliminary data.</text>
</comment>
<keyword evidence="5 7" id="KW-0508">mRNA splicing</keyword>
<evidence type="ECO:0000256" key="1">
    <source>
        <dbReference type="ARBA" id="ARBA00004123"/>
    </source>
</evidence>
<keyword evidence="9" id="KW-1185">Reference proteome</keyword>
<reference evidence="9" key="1">
    <citation type="submission" date="2017-01" db="EMBL/GenBank/DDBJ databases">
        <authorList>
            <person name="Wang Y."/>
            <person name="White M."/>
            <person name="Kvist S."/>
            <person name="Moncalvo J.-M."/>
        </authorList>
    </citation>
    <scope>NUCLEOTIDE SEQUENCE [LARGE SCALE GENOMIC DNA]</scope>
    <source>
        <strain evidence="9">ID-206-W2</strain>
    </source>
</reference>
<evidence type="ECO:0000256" key="4">
    <source>
        <dbReference type="ARBA" id="ARBA00022728"/>
    </source>
</evidence>
<dbReference type="GO" id="GO:0000398">
    <property type="term" value="P:mRNA splicing, via spliceosome"/>
    <property type="evidence" value="ECO:0007669"/>
    <property type="project" value="UniProtKB-UniRule"/>
</dbReference>
<protein>
    <recommendedName>
        <fullName evidence="7">Pre-mRNA-splicing factor 38</fullName>
    </recommendedName>
</protein>
<evidence type="ECO:0000256" key="3">
    <source>
        <dbReference type="ARBA" id="ARBA00022664"/>
    </source>
</evidence>
<organism evidence="8 9">
    <name type="scientific">Smittium culicis</name>
    <dbReference type="NCBI Taxonomy" id="133412"/>
    <lineage>
        <taxon>Eukaryota</taxon>
        <taxon>Fungi</taxon>
        <taxon>Fungi incertae sedis</taxon>
        <taxon>Zoopagomycota</taxon>
        <taxon>Kickxellomycotina</taxon>
        <taxon>Harpellomycetes</taxon>
        <taxon>Harpellales</taxon>
        <taxon>Legeriomycetaceae</taxon>
        <taxon>Smittium</taxon>
    </lineage>
</organism>
<keyword evidence="6 7" id="KW-0539">Nucleus</keyword>
<proteinExistence type="inferred from homology"/>
<evidence type="ECO:0000256" key="2">
    <source>
        <dbReference type="ARBA" id="ARBA00006164"/>
    </source>
</evidence>
<comment type="subcellular location">
    <subcellularLocation>
        <location evidence="1 7">Nucleus</location>
    </subcellularLocation>
</comment>
<dbReference type="EMBL" id="LSSM01003293">
    <property type="protein sequence ID" value="OMJ18385.1"/>
    <property type="molecule type" value="Genomic_DNA"/>
</dbReference>
<dbReference type="AlphaFoldDB" id="A0A1R1XUV7"/>
<dbReference type="OrthoDB" id="190958at2759"/>
<accession>A0A1R1XUV7</accession>
<evidence type="ECO:0000256" key="7">
    <source>
        <dbReference type="RuleBase" id="RU367025"/>
    </source>
</evidence>
<dbReference type="Pfam" id="PF03371">
    <property type="entry name" value="PRP38"/>
    <property type="match status" value="1"/>
</dbReference>
<comment type="similarity">
    <text evidence="2 7">Belongs to the PRP38 family.</text>
</comment>
<evidence type="ECO:0000256" key="6">
    <source>
        <dbReference type="ARBA" id="ARBA00023242"/>
    </source>
</evidence>
<comment type="function">
    <text evidence="7">Required for pre-mRNA splicing.</text>
</comment>
<evidence type="ECO:0000313" key="9">
    <source>
        <dbReference type="Proteomes" id="UP000187429"/>
    </source>
</evidence>
<sequence length="108" mass="12415">MSNFTVKDAKYIRGVDPQNLFEKIIRTRIHDSLYWKDQCFGLTASGILEKAAELTSIGGCYGGNEKPTEFICLLLKMLQIQPEKDIVIEFIKQEDFKYARIPTFFTDA</sequence>
<evidence type="ECO:0000313" key="8">
    <source>
        <dbReference type="EMBL" id="OMJ18385.1"/>
    </source>
</evidence>
<dbReference type="GO" id="GO:0005681">
    <property type="term" value="C:spliceosomal complex"/>
    <property type="evidence" value="ECO:0007669"/>
    <property type="project" value="UniProtKB-KW"/>
</dbReference>
<dbReference type="InterPro" id="IPR005037">
    <property type="entry name" value="PRP38"/>
</dbReference>
<evidence type="ECO:0000256" key="5">
    <source>
        <dbReference type="ARBA" id="ARBA00023187"/>
    </source>
</evidence>
<gene>
    <name evidence="8" type="ORF">AYI69_g7047</name>
</gene>